<dbReference type="STRING" id="1235591.CAK95_18005"/>
<proteinExistence type="predicted"/>
<dbReference type="AlphaFoldDB" id="A0A1W6ZTP3"/>
<dbReference type="KEGG" id="psin:CAK95_18005"/>
<dbReference type="PANTHER" id="PTHR47495">
    <property type="entry name" value="ALDEHYDE DEHYDROGENASE"/>
    <property type="match status" value="1"/>
</dbReference>
<reference evidence="1 2" key="1">
    <citation type="submission" date="2017-05" db="EMBL/GenBank/DDBJ databases">
        <title>Full genome sequence of Pseudorhodoplanes sinuspersici.</title>
        <authorList>
            <person name="Dastgheib S.M.M."/>
            <person name="Shavandi M."/>
            <person name="Tirandaz H."/>
        </authorList>
    </citation>
    <scope>NUCLEOTIDE SEQUENCE [LARGE SCALE GENOMIC DNA]</scope>
    <source>
        <strain evidence="1 2">RIPI110</strain>
    </source>
</reference>
<dbReference type="Pfam" id="PF20256">
    <property type="entry name" value="MoCoBD_2"/>
    <property type="match status" value="2"/>
</dbReference>
<dbReference type="PROSITE" id="PS51318">
    <property type="entry name" value="TAT"/>
    <property type="match status" value="1"/>
</dbReference>
<dbReference type="SMART" id="SM01008">
    <property type="entry name" value="Ald_Xan_dh_C"/>
    <property type="match status" value="1"/>
</dbReference>
<dbReference type="OrthoDB" id="9767994at2"/>
<organism evidence="1 2">
    <name type="scientific">Pseudorhodoplanes sinuspersici</name>
    <dbReference type="NCBI Taxonomy" id="1235591"/>
    <lineage>
        <taxon>Bacteria</taxon>
        <taxon>Pseudomonadati</taxon>
        <taxon>Pseudomonadota</taxon>
        <taxon>Alphaproteobacteria</taxon>
        <taxon>Hyphomicrobiales</taxon>
        <taxon>Pseudorhodoplanes</taxon>
    </lineage>
</organism>
<protein>
    <submittedName>
        <fullName evidence="1">Isoquinoline 1-oxidoreductase</fullName>
    </submittedName>
</protein>
<dbReference type="Gene3D" id="3.30.365.10">
    <property type="entry name" value="Aldehyde oxidase/xanthine dehydrogenase, molybdopterin binding domain"/>
    <property type="match status" value="4"/>
</dbReference>
<name>A0A1W6ZTP3_9HYPH</name>
<dbReference type="EMBL" id="CP021112">
    <property type="protein sequence ID" value="ARQ00767.1"/>
    <property type="molecule type" value="Genomic_DNA"/>
</dbReference>
<dbReference type="RefSeq" id="WP_086089163.1">
    <property type="nucleotide sequence ID" value="NZ_CP021112.1"/>
</dbReference>
<dbReference type="PANTHER" id="PTHR47495:SF1">
    <property type="entry name" value="BLL3820 PROTEIN"/>
    <property type="match status" value="1"/>
</dbReference>
<dbReference type="InterPro" id="IPR037165">
    <property type="entry name" value="AldOxase/xan_DH_Mopterin-bd_sf"/>
</dbReference>
<evidence type="ECO:0000313" key="1">
    <source>
        <dbReference type="EMBL" id="ARQ00767.1"/>
    </source>
</evidence>
<dbReference type="Proteomes" id="UP000194137">
    <property type="component" value="Chromosome"/>
</dbReference>
<sequence length="735" mass="79487">MTMQLSRRKLLKSTGALVVSFTFAGKVSDVLAQGAASAKPVALNEVDSFLAIDKAGKVTLYTGKVDLGTGIRTALAQMCAEELDVPFNSVSLVTGDTQLTPDQGNTWGSLTIQSAGIQIRNASATARNALLEEAAKKLNVKKEDLTIAEGVVSGGGKKVTYAQLIGGKSFSLKVDEKAKAKDPKDYKLVGKPVARVDIPDKVTGKFTYMQDFRVPGMMHGRVVRPPAYGAMLENVDESSIKNIPGVRVVRDKNFLGVVASSEWNAIRAAQQLKAQWSKAATLPDQAKLWEHVRGTKVVQDQVTSDTGSTKDALAGDGNKISATYDFAVNLHGSIGPSCAISEFKNGKLTSWSASQSTHSLRKQLAQMLAISPDDVRCIYLEGSGCYGRNGHEDAAGDAAILSKAVGQPVRVQWSRADEHGWEPMGPPTLIDIRAAMDSSGNVSAWESDFFIPQQTAGSFLVPLTGATLAGLPQKDDIAPGNVFQNSAIPYKFANVRTVCRRLENTVFRPSWIRTPGRMQNTYANESFMDELAATAKSDPIAFRKKYLDDKRGLELIDRLAALSKWETRPAAQQVDSGNVLKGRGVSYVKYELVRTYVGAVADVEVDRTTGKVRVSRFYLVQDCGQIINPDGVKAQLDGNIIQTVSRTLIEEVKWDRSMVTTLDWASYPIITFPDVPELHYDLIDRPNERPWGAGEPAAAVVPSAIANAIFDATGIRMRSVPFTPAKVKTALGSAA</sequence>
<dbReference type="PIRSF" id="PIRSF036389">
    <property type="entry name" value="IOR_B"/>
    <property type="match status" value="1"/>
</dbReference>
<accession>A0A1W6ZTP3</accession>
<evidence type="ECO:0000313" key="2">
    <source>
        <dbReference type="Proteomes" id="UP000194137"/>
    </source>
</evidence>
<gene>
    <name evidence="1" type="ORF">CAK95_18005</name>
</gene>
<dbReference type="InterPro" id="IPR012368">
    <property type="entry name" value="OxRdtase_Mopterin-bd_su_IorB"/>
</dbReference>
<dbReference type="InterPro" id="IPR046867">
    <property type="entry name" value="AldOxase/xan_DH_MoCoBD2"/>
</dbReference>
<dbReference type="SUPFAM" id="SSF56003">
    <property type="entry name" value="Molybdenum cofactor-binding domain"/>
    <property type="match status" value="2"/>
</dbReference>
<dbReference type="InterPro" id="IPR006311">
    <property type="entry name" value="TAT_signal"/>
</dbReference>
<dbReference type="InterPro" id="IPR000674">
    <property type="entry name" value="Ald_Oxase/Xan_DH_a/b"/>
</dbReference>
<dbReference type="Gene3D" id="3.90.1170.50">
    <property type="entry name" value="Aldehyde oxidase/xanthine dehydrogenase, a/b hammerhead"/>
    <property type="match status" value="1"/>
</dbReference>
<dbReference type="Pfam" id="PF02738">
    <property type="entry name" value="MoCoBD_1"/>
    <property type="match status" value="1"/>
</dbReference>
<dbReference type="GO" id="GO:0016491">
    <property type="term" value="F:oxidoreductase activity"/>
    <property type="evidence" value="ECO:0007669"/>
    <property type="project" value="InterPro"/>
</dbReference>
<keyword evidence="2" id="KW-1185">Reference proteome</keyword>
<dbReference type="InterPro" id="IPR008274">
    <property type="entry name" value="AldOxase/xan_DH_MoCoBD1"/>
</dbReference>
<dbReference type="InterPro" id="IPR052516">
    <property type="entry name" value="N-heterocyclic_Hydroxylase"/>
</dbReference>